<evidence type="ECO:0000259" key="2">
    <source>
        <dbReference type="Pfam" id="PF00582"/>
    </source>
</evidence>
<dbReference type="PRINTS" id="PR01438">
    <property type="entry name" value="UNVRSLSTRESS"/>
</dbReference>
<name>A0A4S3TQG1_9EURY</name>
<dbReference type="InterPro" id="IPR006016">
    <property type="entry name" value="UspA"/>
</dbReference>
<gene>
    <name evidence="3" type="ORF">D8Y22_02000</name>
</gene>
<dbReference type="Pfam" id="PF00582">
    <property type="entry name" value="Usp"/>
    <property type="match status" value="1"/>
</dbReference>
<dbReference type="PANTHER" id="PTHR46268:SF24">
    <property type="entry name" value="UNIVERSAL STRESS PROTEIN"/>
    <property type="match status" value="1"/>
</dbReference>
<dbReference type="AlphaFoldDB" id="A0A4S3TQG1"/>
<dbReference type="RefSeq" id="WP_141462984.1">
    <property type="nucleotide sequence ID" value="NZ_RBZW01000006.1"/>
</dbReference>
<comment type="similarity">
    <text evidence="1">Belongs to the universal stress protein A family.</text>
</comment>
<evidence type="ECO:0000313" key="4">
    <source>
        <dbReference type="Proteomes" id="UP000318864"/>
    </source>
</evidence>
<reference evidence="3 4" key="1">
    <citation type="submission" date="2018-10" db="EMBL/GenBank/DDBJ databases">
        <title>Natronolimnobius sp. XQ-INN 246 isolated from Inner Mongolia Autonomous Region of China.</title>
        <authorList>
            <person name="Xue Q."/>
        </authorList>
    </citation>
    <scope>NUCLEOTIDE SEQUENCE [LARGE SCALE GENOMIC DNA]</scope>
    <source>
        <strain evidence="3 4">XQ-INN 246</strain>
    </source>
</reference>
<accession>A0A4S3TQG1</accession>
<evidence type="ECO:0000313" key="3">
    <source>
        <dbReference type="EMBL" id="THE66516.1"/>
    </source>
</evidence>
<keyword evidence="4" id="KW-1185">Reference proteome</keyword>
<dbReference type="SUPFAM" id="SSF52402">
    <property type="entry name" value="Adenine nucleotide alpha hydrolases-like"/>
    <property type="match status" value="1"/>
</dbReference>
<dbReference type="PANTHER" id="PTHR46268">
    <property type="entry name" value="STRESS RESPONSE PROTEIN NHAX"/>
    <property type="match status" value="1"/>
</dbReference>
<organism evidence="3 4">
    <name type="scientific">Salinadaptatus halalkaliphilus</name>
    <dbReference type="NCBI Taxonomy" id="2419781"/>
    <lineage>
        <taxon>Archaea</taxon>
        <taxon>Methanobacteriati</taxon>
        <taxon>Methanobacteriota</taxon>
        <taxon>Stenosarchaea group</taxon>
        <taxon>Halobacteria</taxon>
        <taxon>Halobacteriales</taxon>
        <taxon>Natrialbaceae</taxon>
        <taxon>Salinadaptatus</taxon>
    </lineage>
</organism>
<proteinExistence type="inferred from homology"/>
<evidence type="ECO:0000256" key="1">
    <source>
        <dbReference type="ARBA" id="ARBA00008791"/>
    </source>
</evidence>
<protein>
    <submittedName>
        <fullName evidence="3">Universal stress protein</fullName>
    </submittedName>
</protein>
<feature type="domain" description="UspA" evidence="2">
    <location>
        <begin position="1"/>
        <end position="141"/>
    </location>
</feature>
<dbReference type="InterPro" id="IPR014729">
    <property type="entry name" value="Rossmann-like_a/b/a_fold"/>
</dbReference>
<dbReference type="CDD" id="cd00293">
    <property type="entry name" value="USP-like"/>
    <property type="match status" value="1"/>
</dbReference>
<sequence>MTDHILVPYDGSEPAEHALEYALEMFSNADVTALYVVPTPEGYWGSFDGPEERVPNAEKARERGEEILEEATDVSDEYDAEIDTAVRLGTPDHEIVAYAEDEAVETIVMGSHGREGIERVLLGSVAENVVQRAPVSVMVVR</sequence>
<comment type="caution">
    <text evidence="3">The sequence shown here is derived from an EMBL/GenBank/DDBJ whole genome shotgun (WGS) entry which is preliminary data.</text>
</comment>
<dbReference type="OrthoDB" id="105697at2157"/>
<dbReference type="Gene3D" id="3.40.50.620">
    <property type="entry name" value="HUPs"/>
    <property type="match status" value="1"/>
</dbReference>
<dbReference type="InterPro" id="IPR006015">
    <property type="entry name" value="Universal_stress_UspA"/>
</dbReference>
<dbReference type="Proteomes" id="UP000318864">
    <property type="component" value="Unassembled WGS sequence"/>
</dbReference>
<dbReference type="EMBL" id="RBZW01000006">
    <property type="protein sequence ID" value="THE66516.1"/>
    <property type="molecule type" value="Genomic_DNA"/>
</dbReference>